<protein>
    <submittedName>
        <fullName evidence="1">Uncharacterized protein</fullName>
    </submittedName>
</protein>
<organism evidence="1 2">
    <name type="scientific">Xanthomonas axonopodis pv. vasculorum</name>
    <dbReference type="NCBI Taxonomy" id="325777"/>
    <lineage>
        <taxon>Bacteria</taxon>
        <taxon>Pseudomonadati</taxon>
        <taxon>Pseudomonadota</taxon>
        <taxon>Gammaproteobacteria</taxon>
        <taxon>Lysobacterales</taxon>
        <taxon>Lysobacteraceae</taxon>
        <taxon>Xanthomonas</taxon>
    </lineage>
</organism>
<dbReference type="Pfam" id="PF11583">
    <property type="entry name" value="AurF"/>
    <property type="match status" value="1"/>
</dbReference>
<dbReference type="GO" id="GO:0016491">
    <property type="term" value="F:oxidoreductase activity"/>
    <property type="evidence" value="ECO:0007669"/>
    <property type="project" value="InterPro"/>
</dbReference>
<reference evidence="1 2" key="1">
    <citation type="submission" date="2014-09" db="EMBL/GenBank/DDBJ databases">
        <title>A draft genome sequence for Xanthomonas axonopodis pv. vasculorum NCPPB 900.</title>
        <authorList>
            <person name="Harrison J."/>
            <person name="Studholme D.J."/>
        </authorList>
    </citation>
    <scope>NUCLEOTIDE SEQUENCE [LARGE SCALE GENOMIC DNA]</scope>
    <source>
        <strain evidence="1 2">NCPPB 900</strain>
    </source>
</reference>
<dbReference type="HOGENOM" id="CLU_070509_0_0_6"/>
<proteinExistence type="predicted"/>
<dbReference type="RefSeq" id="WP_042821265.1">
    <property type="nucleotide sequence ID" value="NZ_CP150835.1"/>
</dbReference>
<dbReference type="STRING" id="325777.GW15_0203205"/>
<dbReference type="Gene3D" id="1.10.620.20">
    <property type="entry name" value="Ribonucleotide Reductase, subunit A"/>
    <property type="match status" value="1"/>
</dbReference>
<dbReference type="eggNOG" id="ENOG502Z9VP">
    <property type="taxonomic scope" value="Bacteria"/>
</dbReference>
<dbReference type="Proteomes" id="UP000028012">
    <property type="component" value="Unassembled WGS sequence"/>
</dbReference>
<dbReference type="EMBL" id="JPHD02000031">
    <property type="protein sequence ID" value="KGE53332.1"/>
    <property type="molecule type" value="Genomic_DNA"/>
</dbReference>
<dbReference type="InterPro" id="IPR012348">
    <property type="entry name" value="RNR-like"/>
</dbReference>
<dbReference type="InterPro" id="IPR025859">
    <property type="entry name" value="AurF/CmlI"/>
</dbReference>
<sequence length="317" mass="35824">MNYPMPFKEWARYAKVRGPLPMHASDANDWQNGLLFTPELVACYRHPLVQAQDPDALHWLLAQTLYSNLESTQVLEHQVVNTAVYQIARNDSGFELPPDMVIDAWNILVDESYHGKLTADLARLVQAQTGIPATSAKPPAFYQRLKREFARAESSTAELLPLFFCSISETLITKNLVEIPRDPRVIDAVRQVMKDHAEDESRHHRFFASFIALTWPQLSERLKQRIGPLLPSFIAIFTDADLVAVRGQLHDIGLDEAQADEVINDCYSPQQLAQVRREAARSCIGTLRKVGILESAQVQDECERLGLLDRLPEKALS</sequence>
<name>A0A098Q5W5_9XANT</name>
<accession>A0A098Q5W5</accession>
<evidence type="ECO:0000313" key="2">
    <source>
        <dbReference type="Proteomes" id="UP000028012"/>
    </source>
</evidence>
<evidence type="ECO:0000313" key="1">
    <source>
        <dbReference type="EMBL" id="KGE53332.1"/>
    </source>
</evidence>
<gene>
    <name evidence="1" type="ORF">GW15_0203205</name>
</gene>
<comment type="caution">
    <text evidence="1">The sequence shown here is derived from an EMBL/GenBank/DDBJ whole genome shotgun (WGS) entry which is preliminary data.</text>
</comment>
<dbReference type="AlphaFoldDB" id="A0A098Q5W5"/>